<evidence type="ECO:0000313" key="2">
    <source>
        <dbReference type="EMBL" id="KAK3303023.1"/>
    </source>
</evidence>
<dbReference type="EMBL" id="JAUDZG010000006">
    <property type="protein sequence ID" value="KAK3303023.1"/>
    <property type="molecule type" value="Genomic_DNA"/>
</dbReference>
<proteinExistence type="predicted"/>
<dbReference type="SUPFAM" id="SSF53474">
    <property type="entry name" value="alpha/beta-Hydrolases"/>
    <property type="match status" value="1"/>
</dbReference>
<feature type="region of interest" description="Disordered" evidence="1">
    <location>
        <begin position="320"/>
        <end position="348"/>
    </location>
</feature>
<evidence type="ECO:0000256" key="1">
    <source>
        <dbReference type="SAM" id="MobiDB-lite"/>
    </source>
</evidence>
<keyword evidence="3" id="KW-1185">Reference proteome</keyword>
<dbReference type="GeneID" id="87886325"/>
<reference evidence="2" key="1">
    <citation type="journal article" date="2023" name="Mol. Phylogenet. Evol.">
        <title>Genome-scale phylogeny and comparative genomics of the fungal order Sordariales.</title>
        <authorList>
            <person name="Hensen N."/>
            <person name="Bonometti L."/>
            <person name="Westerberg I."/>
            <person name="Brannstrom I.O."/>
            <person name="Guillou S."/>
            <person name="Cros-Aarteil S."/>
            <person name="Calhoun S."/>
            <person name="Haridas S."/>
            <person name="Kuo A."/>
            <person name="Mondo S."/>
            <person name="Pangilinan J."/>
            <person name="Riley R."/>
            <person name="LaButti K."/>
            <person name="Andreopoulos B."/>
            <person name="Lipzen A."/>
            <person name="Chen C."/>
            <person name="Yan M."/>
            <person name="Daum C."/>
            <person name="Ng V."/>
            <person name="Clum A."/>
            <person name="Steindorff A."/>
            <person name="Ohm R.A."/>
            <person name="Martin F."/>
            <person name="Silar P."/>
            <person name="Natvig D.O."/>
            <person name="Lalanne C."/>
            <person name="Gautier V."/>
            <person name="Ament-Velasquez S.L."/>
            <person name="Kruys A."/>
            <person name="Hutchinson M.I."/>
            <person name="Powell A.J."/>
            <person name="Barry K."/>
            <person name="Miller A.N."/>
            <person name="Grigoriev I.V."/>
            <person name="Debuchy R."/>
            <person name="Gladieux P."/>
            <person name="Hiltunen Thoren M."/>
            <person name="Johannesson H."/>
        </authorList>
    </citation>
    <scope>NUCLEOTIDE SEQUENCE</scope>
    <source>
        <strain evidence="2">CBS 333.67</strain>
    </source>
</reference>
<protein>
    <submittedName>
        <fullName evidence="2">Uncharacterized protein</fullName>
    </submittedName>
</protein>
<reference evidence="2" key="2">
    <citation type="submission" date="2023-06" db="EMBL/GenBank/DDBJ databases">
        <authorList>
            <consortium name="Lawrence Berkeley National Laboratory"/>
            <person name="Mondo S.J."/>
            <person name="Hensen N."/>
            <person name="Bonometti L."/>
            <person name="Westerberg I."/>
            <person name="Brannstrom I.O."/>
            <person name="Guillou S."/>
            <person name="Cros-Aarteil S."/>
            <person name="Calhoun S."/>
            <person name="Haridas S."/>
            <person name="Kuo A."/>
            <person name="Pangilinan J."/>
            <person name="Riley R."/>
            <person name="Labutti K."/>
            <person name="Andreopoulos B."/>
            <person name="Lipzen A."/>
            <person name="Chen C."/>
            <person name="Yanf M."/>
            <person name="Daum C."/>
            <person name="Ng V."/>
            <person name="Clum A."/>
            <person name="Steindorff A."/>
            <person name="Ohm R."/>
            <person name="Martin F."/>
            <person name="Silar P."/>
            <person name="Natvig D."/>
            <person name="Lalanne C."/>
            <person name="Gautier V."/>
            <person name="Ament-Velasquez S.L."/>
            <person name="Kruys A."/>
            <person name="Hutchinson M.I."/>
            <person name="Powell A.J."/>
            <person name="Barry K."/>
            <person name="Miller A.N."/>
            <person name="Grigoriev I.V."/>
            <person name="Debuchy R."/>
            <person name="Gladieux P."/>
            <person name="Thoren M.H."/>
            <person name="Johannesson H."/>
        </authorList>
    </citation>
    <scope>NUCLEOTIDE SEQUENCE</scope>
    <source>
        <strain evidence="2">CBS 333.67</strain>
    </source>
</reference>
<organism evidence="2 3">
    <name type="scientific">Chaetomium strumarium</name>
    <dbReference type="NCBI Taxonomy" id="1170767"/>
    <lineage>
        <taxon>Eukaryota</taxon>
        <taxon>Fungi</taxon>
        <taxon>Dikarya</taxon>
        <taxon>Ascomycota</taxon>
        <taxon>Pezizomycotina</taxon>
        <taxon>Sordariomycetes</taxon>
        <taxon>Sordariomycetidae</taxon>
        <taxon>Sordariales</taxon>
        <taxon>Chaetomiaceae</taxon>
        <taxon>Chaetomium</taxon>
    </lineage>
</organism>
<dbReference type="AlphaFoldDB" id="A0AAJ0GN28"/>
<feature type="compositionally biased region" description="Acidic residues" evidence="1">
    <location>
        <begin position="1"/>
        <end position="11"/>
    </location>
</feature>
<name>A0AAJ0GN28_9PEZI</name>
<dbReference type="Gene3D" id="3.40.50.1820">
    <property type="entry name" value="alpha/beta hydrolase"/>
    <property type="match status" value="1"/>
</dbReference>
<dbReference type="RefSeq" id="XP_062718803.1">
    <property type="nucleotide sequence ID" value="XM_062867496.1"/>
</dbReference>
<evidence type="ECO:0000313" key="3">
    <source>
        <dbReference type="Proteomes" id="UP001273166"/>
    </source>
</evidence>
<sequence>MAFSPSDDELPTYETVVGTPATATSRLGEATGDVEAGEHEASTTECSLFIKYGEGWATLSFEMVPDPGIDARGFFWSADNVVPEFGHMFNSVTPRWAAGGYGHARQWTLVDKTCTPDGTPRWVGRLEVMAASIGLLSSFRPQDLSTEHVLSTHAWNKEKQLVYCYLYHVPDQTYNCIYDNKPLYGWWPWPKKGDHQGRMKKVAVEEHSRQRKQKRDRTGRAKAVRLCHGQVLTAVAGKVRHHNTMHHNVVLDLIETVLLRSKGKKAPRWLVRPCVDGVLVFLNLARQITDQPVYALRARGFGMAVTYLAAMKRAQPAGPIHVTPSPVTPVRATMKRPSSICPASRRHSRRPILQGTRASSFSRIYAHS</sequence>
<comment type="caution">
    <text evidence="2">The sequence shown here is derived from an EMBL/GenBank/DDBJ whole genome shotgun (WGS) entry which is preliminary data.</text>
</comment>
<feature type="region of interest" description="Disordered" evidence="1">
    <location>
        <begin position="1"/>
        <end position="39"/>
    </location>
</feature>
<accession>A0AAJ0GN28</accession>
<gene>
    <name evidence="2" type="ORF">B0T15DRAFT_504299</name>
</gene>
<dbReference type="Proteomes" id="UP001273166">
    <property type="component" value="Unassembled WGS sequence"/>
</dbReference>
<dbReference type="InterPro" id="IPR029058">
    <property type="entry name" value="AB_hydrolase_fold"/>
</dbReference>